<dbReference type="InterPro" id="IPR050289">
    <property type="entry name" value="TorD/DmsD_chaperones"/>
</dbReference>
<dbReference type="PANTHER" id="PTHR34227:SF1">
    <property type="entry name" value="DIMETHYL SULFOXIDE REDUCTASE CHAPERONE-RELATED"/>
    <property type="match status" value="1"/>
</dbReference>
<dbReference type="AlphaFoldDB" id="A0A9D3A1F1"/>
<dbReference type="Pfam" id="PF02613">
    <property type="entry name" value="Nitrate_red_del"/>
    <property type="match status" value="1"/>
</dbReference>
<organism evidence="2 3">
    <name type="scientific">Slackia equolifaciens</name>
    <dbReference type="NCBI Taxonomy" id="498718"/>
    <lineage>
        <taxon>Bacteria</taxon>
        <taxon>Bacillati</taxon>
        <taxon>Actinomycetota</taxon>
        <taxon>Coriobacteriia</taxon>
        <taxon>Eggerthellales</taxon>
        <taxon>Eggerthellaceae</taxon>
        <taxon>Slackia</taxon>
    </lineage>
</organism>
<keyword evidence="1" id="KW-0143">Chaperone</keyword>
<dbReference type="PANTHER" id="PTHR34227">
    <property type="entry name" value="CHAPERONE PROTEIN YCDY"/>
    <property type="match status" value="1"/>
</dbReference>
<gene>
    <name evidence="2" type="ORF">K8U77_06120</name>
</gene>
<evidence type="ECO:0000313" key="3">
    <source>
        <dbReference type="Proteomes" id="UP000786989"/>
    </source>
</evidence>
<dbReference type="SUPFAM" id="SSF89155">
    <property type="entry name" value="TorD-like"/>
    <property type="match status" value="1"/>
</dbReference>
<proteinExistence type="predicted"/>
<accession>A0A9D3A1F1</accession>
<dbReference type="InterPro" id="IPR036411">
    <property type="entry name" value="TorD-like_sf"/>
</dbReference>
<evidence type="ECO:0000256" key="1">
    <source>
        <dbReference type="ARBA" id="ARBA00023186"/>
    </source>
</evidence>
<dbReference type="Proteomes" id="UP000786989">
    <property type="component" value="Unassembled WGS sequence"/>
</dbReference>
<dbReference type="EMBL" id="DYWI01000114">
    <property type="protein sequence ID" value="HJF65673.1"/>
    <property type="molecule type" value="Genomic_DNA"/>
</dbReference>
<evidence type="ECO:0000313" key="2">
    <source>
        <dbReference type="EMBL" id="HJF65673.1"/>
    </source>
</evidence>
<dbReference type="InterPro" id="IPR020945">
    <property type="entry name" value="DMSO/NO3_reduct_chaperone"/>
</dbReference>
<reference evidence="2" key="2">
    <citation type="submission" date="2021-09" db="EMBL/GenBank/DDBJ databases">
        <authorList>
            <person name="Gilroy R."/>
        </authorList>
    </citation>
    <scope>NUCLEOTIDE SEQUENCE</scope>
    <source>
        <strain evidence="2">ChiGjej6B6-11269</strain>
    </source>
</reference>
<comment type="caution">
    <text evidence="2">The sequence shown here is derived from an EMBL/GenBank/DDBJ whole genome shotgun (WGS) entry which is preliminary data.</text>
</comment>
<sequence>MEEQKTEMLRGMLCERLHAYRVLQFALGSDPTEEFLATFFSEATEGVLRTAASVGAEGFESALALWESCKTEYESDEKAYLEACTSRYTKLFVGPGELAAAPWECVYLSGERMLFQASTLAVRDAYRAAGFKAAGYPHVSDDHIAIELDFMARLAERSLKTFDANDGDEYERTLTLQADFLSEHLLVWAGDYAADLSQAAEGTLYEAVGALLSAMLPFDATLLDELREAGLSNQSA</sequence>
<dbReference type="Gene3D" id="1.10.3480.10">
    <property type="entry name" value="TorD-like"/>
    <property type="match status" value="1"/>
</dbReference>
<reference evidence="2" key="1">
    <citation type="journal article" date="2021" name="PeerJ">
        <title>Extensive microbial diversity within the chicken gut microbiome revealed by metagenomics and culture.</title>
        <authorList>
            <person name="Gilroy R."/>
            <person name="Ravi A."/>
            <person name="Getino M."/>
            <person name="Pursley I."/>
            <person name="Horton D.L."/>
            <person name="Alikhan N.F."/>
            <person name="Baker D."/>
            <person name="Gharbi K."/>
            <person name="Hall N."/>
            <person name="Watson M."/>
            <person name="Adriaenssens E.M."/>
            <person name="Foster-Nyarko E."/>
            <person name="Jarju S."/>
            <person name="Secka A."/>
            <person name="Antonio M."/>
            <person name="Oren A."/>
            <person name="Chaudhuri R.R."/>
            <person name="La Ragione R."/>
            <person name="Hildebrand F."/>
            <person name="Pallen M.J."/>
        </authorList>
    </citation>
    <scope>NUCLEOTIDE SEQUENCE</scope>
    <source>
        <strain evidence="2">ChiGjej6B6-11269</strain>
    </source>
</reference>
<name>A0A9D3A1F1_9ACTN</name>
<protein>
    <submittedName>
        <fullName evidence="2">Molecular chaperone TorD family protein</fullName>
    </submittedName>
</protein>